<evidence type="ECO:0000313" key="4">
    <source>
        <dbReference type="Proteomes" id="UP000054166"/>
    </source>
</evidence>
<feature type="compositionally biased region" description="Polar residues" evidence="1">
    <location>
        <begin position="329"/>
        <end position="343"/>
    </location>
</feature>
<feature type="transmembrane region" description="Helical" evidence="2">
    <location>
        <begin position="221"/>
        <end position="240"/>
    </location>
</feature>
<feature type="transmembrane region" description="Helical" evidence="2">
    <location>
        <begin position="140"/>
        <end position="159"/>
    </location>
</feature>
<dbReference type="EMBL" id="KN832988">
    <property type="protein sequence ID" value="KIM84362.1"/>
    <property type="molecule type" value="Genomic_DNA"/>
</dbReference>
<dbReference type="PANTHER" id="PTHR38848">
    <property type="entry name" value="G-PROTEIN COUPLED RECEPTORS FAMILY 3 PROFILE DOMAIN-CONTAINING PROTEIN"/>
    <property type="match status" value="1"/>
</dbReference>
<dbReference type="Proteomes" id="UP000054166">
    <property type="component" value="Unassembled WGS sequence"/>
</dbReference>
<organism evidence="3 4">
    <name type="scientific">Piloderma croceum (strain F 1598)</name>
    <dbReference type="NCBI Taxonomy" id="765440"/>
    <lineage>
        <taxon>Eukaryota</taxon>
        <taxon>Fungi</taxon>
        <taxon>Dikarya</taxon>
        <taxon>Basidiomycota</taxon>
        <taxon>Agaricomycotina</taxon>
        <taxon>Agaricomycetes</taxon>
        <taxon>Agaricomycetidae</taxon>
        <taxon>Atheliales</taxon>
        <taxon>Atheliaceae</taxon>
        <taxon>Piloderma</taxon>
    </lineage>
</organism>
<keyword evidence="2" id="KW-0472">Membrane</keyword>
<keyword evidence="2" id="KW-1133">Transmembrane helix</keyword>
<feature type="compositionally biased region" description="Polar residues" evidence="1">
    <location>
        <begin position="306"/>
        <end position="315"/>
    </location>
</feature>
<name>A0A0C3C406_PILCF</name>
<reference evidence="3 4" key="1">
    <citation type="submission" date="2014-04" db="EMBL/GenBank/DDBJ databases">
        <authorList>
            <consortium name="DOE Joint Genome Institute"/>
            <person name="Kuo A."/>
            <person name="Tarkka M."/>
            <person name="Buscot F."/>
            <person name="Kohler A."/>
            <person name="Nagy L.G."/>
            <person name="Floudas D."/>
            <person name="Copeland A."/>
            <person name="Barry K.W."/>
            <person name="Cichocki N."/>
            <person name="Veneault-Fourrey C."/>
            <person name="LaButti K."/>
            <person name="Lindquist E.A."/>
            <person name="Lipzen A."/>
            <person name="Lundell T."/>
            <person name="Morin E."/>
            <person name="Murat C."/>
            <person name="Sun H."/>
            <person name="Tunlid A."/>
            <person name="Henrissat B."/>
            <person name="Grigoriev I.V."/>
            <person name="Hibbett D.S."/>
            <person name="Martin F."/>
            <person name="Nordberg H.P."/>
            <person name="Cantor M.N."/>
            <person name="Hua S.X."/>
        </authorList>
    </citation>
    <scope>NUCLEOTIDE SEQUENCE [LARGE SCALE GENOMIC DNA]</scope>
    <source>
        <strain evidence="3 4">F 1598</strain>
    </source>
</reference>
<sequence length="409" mass="45293">MDSPTVANFTNEPNNMMFPSSGMQLLSAFIEFIGVSILAHCLSRRLVSEELSSLRGWKDLGWPRLCVLLVLLDSWLFLFTCGILIFGVGLERGIAICSLSIYLCIAFYGTSKLFIYCFLIEKVHVVWAPTANTKRIRSPVYIVCVVSVAFYAVVAALMYSGRVHYFREDGACVTGVKLYASIPLLTYDLYINIFMTSLFLWPLIKTGKIHPMLRRVAKRTLFAAIVALSTSSVNVLVLTLLHGRELGWVCLGSCGADVICNALALFWATERTGPNFSANITVGKPGFSATHDDGSSKVHAMIPKNPTESFPSFAQSKGEERGYLGPQYRTRNSDASITHSNQGMPGPSLARLHSLSPSRSSKLPRAMDSMADFFRKSQEQPRDEHQLEVTVTTECKVVEETIIDDTQES</sequence>
<protein>
    <recommendedName>
        <fullName evidence="5">Transmembrane protein</fullName>
    </recommendedName>
</protein>
<evidence type="ECO:0000256" key="2">
    <source>
        <dbReference type="SAM" id="Phobius"/>
    </source>
</evidence>
<gene>
    <name evidence="3" type="ORF">PILCRDRAFT_6604</name>
</gene>
<feature type="compositionally biased region" description="Basic and acidic residues" evidence="1">
    <location>
        <begin position="373"/>
        <end position="387"/>
    </location>
</feature>
<dbReference type="PANTHER" id="PTHR38848:SF3">
    <property type="entry name" value="G-PROTEIN COUPLED RECEPTORS FAMILY 3 PROFILE DOMAIN-CONTAINING PROTEIN"/>
    <property type="match status" value="1"/>
</dbReference>
<feature type="region of interest" description="Disordered" evidence="1">
    <location>
        <begin position="303"/>
        <end position="387"/>
    </location>
</feature>
<feature type="transmembrane region" description="Helical" evidence="2">
    <location>
        <begin position="23"/>
        <end position="42"/>
    </location>
</feature>
<proteinExistence type="predicted"/>
<keyword evidence="2" id="KW-0812">Transmembrane</keyword>
<dbReference type="OrthoDB" id="3210850at2759"/>
<keyword evidence="4" id="KW-1185">Reference proteome</keyword>
<dbReference type="AlphaFoldDB" id="A0A0C3C406"/>
<evidence type="ECO:0000313" key="3">
    <source>
        <dbReference type="EMBL" id="KIM84362.1"/>
    </source>
</evidence>
<dbReference type="HOGENOM" id="CLU_043698_2_1_1"/>
<reference evidence="4" key="2">
    <citation type="submission" date="2015-01" db="EMBL/GenBank/DDBJ databases">
        <title>Evolutionary Origins and Diversification of the Mycorrhizal Mutualists.</title>
        <authorList>
            <consortium name="DOE Joint Genome Institute"/>
            <consortium name="Mycorrhizal Genomics Consortium"/>
            <person name="Kohler A."/>
            <person name="Kuo A."/>
            <person name="Nagy L.G."/>
            <person name="Floudas D."/>
            <person name="Copeland A."/>
            <person name="Barry K.W."/>
            <person name="Cichocki N."/>
            <person name="Veneault-Fourrey C."/>
            <person name="LaButti K."/>
            <person name="Lindquist E.A."/>
            <person name="Lipzen A."/>
            <person name="Lundell T."/>
            <person name="Morin E."/>
            <person name="Murat C."/>
            <person name="Riley R."/>
            <person name="Ohm R."/>
            <person name="Sun H."/>
            <person name="Tunlid A."/>
            <person name="Henrissat B."/>
            <person name="Grigoriev I.V."/>
            <person name="Hibbett D.S."/>
            <person name="Martin F."/>
        </authorList>
    </citation>
    <scope>NUCLEOTIDE SEQUENCE [LARGE SCALE GENOMIC DNA]</scope>
    <source>
        <strain evidence="4">F 1598</strain>
    </source>
</reference>
<feature type="transmembrane region" description="Helical" evidence="2">
    <location>
        <begin position="62"/>
        <end position="87"/>
    </location>
</feature>
<feature type="compositionally biased region" description="Low complexity" evidence="1">
    <location>
        <begin position="347"/>
        <end position="364"/>
    </location>
</feature>
<dbReference type="InParanoid" id="A0A0C3C406"/>
<accession>A0A0C3C406</accession>
<evidence type="ECO:0000256" key="1">
    <source>
        <dbReference type="SAM" id="MobiDB-lite"/>
    </source>
</evidence>
<feature type="transmembrane region" description="Helical" evidence="2">
    <location>
        <begin position="93"/>
        <end position="119"/>
    </location>
</feature>
<evidence type="ECO:0008006" key="5">
    <source>
        <dbReference type="Google" id="ProtNLM"/>
    </source>
</evidence>
<feature type="transmembrane region" description="Helical" evidence="2">
    <location>
        <begin position="179"/>
        <end position="201"/>
    </location>
</feature>